<sequence length="91" mass="10168">MHVALTKRTKLVPLCETRWIQRHNAVLIPSGMVNSICQFQFIVSTFVLSSMLSTTYNLSKALQNKQLHLSQAIQFVAAPYGQPHKISIGDA</sequence>
<dbReference type="EMBL" id="JARBHB010000001">
    <property type="protein sequence ID" value="KAJ8895749.1"/>
    <property type="molecule type" value="Genomic_DNA"/>
</dbReference>
<dbReference type="Proteomes" id="UP001159363">
    <property type="component" value="Chromosome 1"/>
</dbReference>
<evidence type="ECO:0000313" key="1">
    <source>
        <dbReference type="EMBL" id="KAJ8895749.1"/>
    </source>
</evidence>
<keyword evidence="2" id="KW-1185">Reference proteome</keyword>
<evidence type="ECO:0000313" key="2">
    <source>
        <dbReference type="Proteomes" id="UP001159363"/>
    </source>
</evidence>
<accession>A0ABQ9IHP8</accession>
<proteinExistence type="predicted"/>
<comment type="caution">
    <text evidence="1">The sequence shown here is derived from an EMBL/GenBank/DDBJ whole genome shotgun (WGS) entry which is preliminary data.</text>
</comment>
<gene>
    <name evidence="1" type="ORF">PR048_001087</name>
</gene>
<organism evidence="1 2">
    <name type="scientific">Dryococelus australis</name>
    <dbReference type="NCBI Taxonomy" id="614101"/>
    <lineage>
        <taxon>Eukaryota</taxon>
        <taxon>Metazoa</taxon>
        <taxon>Ecdysozoa</taxon>
        <taxon>Arthropoda</taxon>
        <taxon>Hexapoda</taxon>
        <taxon>Insecta</taxon>
        <taxon>Pterygota</taxon>
        <taxon>Neoptera</taxon>
        <taxon>Polyneoptera</taxon>
        <taxon>Phasmatodea</taxon>
        <taxon>Verophasmatodea</taxon>
        <taxon>Anareolatae</taxon>
        <taxon>Phasmatidae</taxon>
        <taxon>Eurycanthinae</taxon>
        <taxon>Dryococelus</taxon>
    </lineage>
</organism>
<protein>
    <submittedName>
        <fullName evidence="1">Uncharacterized protein</fullName>
    </submittedName>
</protein>
<name>A0ABQ9IHP8_9NEOP</name>
<reference evidence="1 2" key="1">
    <citation type="submission" date="2023-02" db="EMBL/GenBank/DDBJ databases">
        <title>LHISI_Scaffold_Assembly.</title>
        <authorList>
            <person name="Stuart O.P."/>
            <person name="Cleave R."/>
            <person name="Magrath M.J.L."/>
            <person name="Mikheyev A.S."/>
        </authorList>
    </citation>
    <scope>NUCLEOTIDE SEQUENCE [LARGE SCALE GENOMIC DNA]</scope>
    <source>
        <strain evidence="1">Daus_M_001</strain>
        <tissue evidence="1">Leg muscle</tissue>
    </source>
</reference>